<keyword evidence="4" id="KW-0804">Transcription</keyword>
<accession>A0ABU2DLX5</accession>
<evidence type="ECO:0000313" key="6">
    <source>
        <dbReference type="EMBL" id="MDR7949065.1"/>
    </source>
</evidence>
<organism evidence="6 7">
    <name type="scientific">Achromobacter aegrifaciens</name>
    <dbReference type="NCBI Taxonomy" id="1287736"/>
    <lineage>
        <taxon>Bacteria</taxon>
        <taxon>Pseudomonadati</taxon>
        <taxon>Pseudomonadota</taxon>
        <taxon>Betaproteobacteria</taxon>
        <taxon>Burkholderiales</taxon>
        <taxon>Alcaligenaceae</taxon>
        <taxon>Achromobacter</taxon>
    </lineage>
</organism>
<dbReference type="PANTHER" id="PTHR30346">
    <property type="entry name" value="TRANSCRIPTIONAL DUAL REGULATOR HCAR-RELATED"/>
    <property type="match status" value="1"/>
</dbReference>
<dbReference type="PROSITE" id="PS50931">
    <property type="entry name" value="HTH_LYSR"/>
    <property type="match status" value="1"/>
</dbReference>
<name>A0ABU2DLX5_ACHAE</name>
<dbReference type="InterPro" id="IPR036388">
    <property type="entry name" value="WH-like_DNA-bd_sf"/>
</dbReference>
<dbReference type="SUPFAM" id="SSF46785">
    <property type="entry name" value="Winged helix' DNA-binding domain"/>
    <property type="match status" value="1"/>
</dbReference>
<keyword evidence="3" id="KW-0238">DNA-binding</keyword>
<dbReference type="Proteomes" id="UP001264156">
    <property type="component" value="Unassembled WGS sequence"/>
</dbReference>
<evidence type="ECO:0000313" key="7">
    <source>
        <dbReference type="Proteomes" id="UP001264156"/>
    </source>
</evidence>
<sequence>MDAKQIRQFIVLSETRNFSVAAQKLHLSQSALSTSIRKLEEEFDCQLFHRTSRGVNLTVAGQAAAVELRAAAVSLRMARERARLALAGDGNTLRLGFVGTAVRTVLPELLARFCGQYPQIKLELHESTNSQLIERIRAGEIDAGLGRLPTESNSDLAFTHLLDDHLTIALPQSHPLAENEEVTLAQIAPHPFIHYTGEVQAALAPLIDALFEAEGLTPNITHRAVQVQTVIVLVEAGLGLSLVPASLAKRFSPQVAVRAISGIEAPRLNLGLINLRKGETHLYSCFRDSALGWKQQRSQMAG</sequence>
<dbReference type="CDD" id="cd08414">
    <property type="entry name" value="PBP2_LTTR_aromatics_like"/>
    <property type="match status" value="1"/>
</dbReference>
<evidence type="ECO:0000256" key="4">
    <source>
        <dbReference type="ARBA" id="ARBA00023163"/>
    </source>
</evidence>
<dbReference type="PANTHER" id="PTHR30346:SF0">
    <property type="entry name" value="HCA OPERON TRANSCRIPTIONAL ACTIVATOR HCAR"/>
    <property type="match status" value="1"/>
</dbReference>
<gene>
    <name evidence="6" type="ORF">RIU57_28355</name>
</gene>
<proteinExistence type="inferred from homology"/>
<dbReference type="PRINTS" id="PR00039">
    <property type="entry name" value="HTHLYSR"/>
</dbReference>
<evidence type="ECO:0000259" key="5">
    <source>
        <dbReference type="PROSITE" id="PS50931"/>
    </source>
</evidence>
<dbReference type="EMBL" id="JAVKVN010000015">
    <property type="protein sequence ID" value="MDR7949065.1"/>
    <property type="molecule type" value="Genomic_DNA"/>
</dbReference>
<evidence type="ECO:0000256" key="3">
    <source>
        <dbReference type="ARBA" id="ARBA00023125"/>
    </source>
</evidence>
<protein>
    <submittedName>
        <fullName evidence="6">LysR substrate-binding domain-containing protein</fullName>
    </submittedName>
</protein>
<comment type="similarity">
    <text evidence="1">Belongs to the LysR transcriptional regulatory family.</text>
</comment>
<reference evidence="7" key="1">
    <citation type="submission" date="2023-07" db="EMBL/GenBank/DDBJ databases">
        <title>Glyphosate-induced phosphonatase operons in soil bacteria of genus Achromobacter.</title>
        <authorList>
            <person name="Epiktetov D.O."/>
            <person name="Sviridov A.V."/>
            <person name="Tarlachkov S.V."/>
            <person name="Shushkova T.V."/>
            <person name="Toropygin I.Y."/>
            <person name="Leontievsky A."/>
        </authorList>
    </citation>
    <scope>NUCLEOTIDE SEQUENCE [LARGE SCALE GENOMIC DNA]</scope>
    <source>
        <strain evidence="7">Kg 16</strain>
    </source>
</reference>
<keyword evidence="7" id="KW-1185">Reference proteome</keyword>
<evidence type="ECO:0000256" key="2">
    <source>
        <dbReference type="ARBA" id="ARBA00023015"/>
    </source>
</evidence>
<comment type="caution">
    <text evidence="6">The sequence shown here is derived from an EMBL/GenBank/DDBJ whole genome shotgun (WGS) entry which is preliminary data.</text>
</comment>
<keyword evidence="2" id="KW-0805">Transcription regulation</keyword>
<dbReference type="Gene3D" id="1.10.10.10">
    <property type="entry name" value="Winged helix-like DNA-binding domain superfamily/Winged helix DNA-binding domain"/>
    <property type="match status" value="1"/>
</dbReference>
<dbReference type="Pfam" id="PF00126">
    <property type="entry name" value="HTH_1"/>
    <property type="match status" value="1"/>
</dbReference>
<dbReference type="InterPro" id="IPR000847">
    <property type="entry name" value="LysR_HTH_N"/>
</dbReference>
<evidence type="ECO:0000256" key="1">
    <source>
        <dbReference type="ARBA" id="ARBA00009437"/>
    </source>
</evidence>
<dbReference type="SUPFAM" id="SSF53850">
    <property type="entry name" value="Periplasmic binding protein-like II"/>
    <property type="match status" value="1"/>
</dbReference>
<dbReference type="Gene3D" id="3.40.190.10">
    <property type="entry name" value="Periplasmic binding protein-like II"/>
    <property type="match status" value="2"/>
</dbReference>
<feature type="domain" description="HTH lysR-type" evidence="5">
    <location>
        <begin position="1"/>
        <end position="58"/>
    </location>
</feature>
<dbReference type="RefSeq" id="WP_310535775.1">
    <property type="nucleotide sequence ID" value="NZ_JAVKVN010000015.1"/>
</dbReference>
<dbReference type="InterPro" id="IPR036390">
    <property type="entry name" value="WH_DNA-bd_sf"/>
</dbReference>
<dbReference type="InterPro" id="IPR005119">
    <property type="entry name" value="LysR_subst-bd"/>
</dbReference>
<dbReference type="Pfam" id="PF03466">
    <property type="entry name" value="LysR_substrate"/>
    <property type="match status" value="1"/>
</dbReference>